<comment type="similarity">
    <text evidence="1">Belongs to the CdaR family.</text>
</comment>
<evidence type="ECO:0000259" key="3">
    <source>
        <dbReference type="Pfam" id="PF14361"/>
    </source>
</evidence>
<feature type="domain" description="CdaR GGDEF-like" evidence="4">
    <location>
        <begin position="182"/>
        <end position="283"/>
    </location>
</feature>
<evidence type="ECO:0000259" key="4">
    <source>
        <dbReference type="Pfam" id="PF17853"/>
    </source>
</evidence>
<accession>A0ABV7ZSG8</accession>
<dbReference type="Pfam" id="PF17853">
    <property type="entry name" value="GGDEF_2"/>
    <property type="match status" value="1"/>
</dbReference>
<feature type="domain" description="PucR C-terminal helix-turn-helix" evidence="2">
    <location>
        <begin position="333"/>
        <end position="388"/>
    </location>
</feature>
<dbReference type="Gene3D" id="1.10.10.2840">
    <property type="entry name" value="PucR C-terminal helix-turn-helix domain"/>
    <property type="match status" value="1"/>
</dbReference>
<dbReference type="Pfam" id="PF13556">
    <property type="entry name" value="HTH_30"/>
    <property type="match status" value="1"/>
</dbReference>
<dbReference type="RefSeq" id="WP_290290042.1">
    <property type="nucleotide sequence ID" value="NZ_CP047211.1"/>
</dbReference>
<evidence type="ECO:0000313" key="6">
    <source>
        <dbReference type="Proteomes" id="UP001595751"/>
    </source>
</evidence>
<dbReference type="InterPro" id="IPR051448">
    <property type="entry name" value="CdaR-like_regulators"/>
</dbReference>
<dbReference type="Proteomes" id="UP001595751">
    <property type="component" value="Unassembled WGS sequence"/>
</dbReference>
<evidence type="ECO:0000256" key="1">
    <source>
        <dbReference type="ARBA" id="ARBA00006754"/>
    </source>
</evidence>
<dbReference type="InterPro" id="IPR042070">
    <property type="entry name" value="PucR_C-HTH_sf"/>
</dbReference>
<evidence type="ECO:0000259" key="2">
    <source>
        <dbReference type="Pfam" id="PF13556"/>
    </source>
</evidence>
<reference evidence="6" key="1">
    <citation type="journal article" date="2019" name="Int. J. Syst. Evol. Microbiol.">
        <title>The Global Catalogue of Microorganisms (GCM) 10K type strain sequencing project: providing services to taxonomists for standard genome sequencing and annotation.</title>
        <authorList>
            <consortium name="The Broad Institute Genomics Platform"/>
            <consortium name="The Broad Institute Genome Sequencing Center for Infectious Disease"/>
            <person name="Wu L."/>
            <person name="Ma J."/>
        </authorList>
    </citation>
    <scope>NUCLEOTIDE SEQUENCE [LARGE SCALE GENOMIC DNA]</scope>
    <source>
        <strain evidence="6">CCUG 53252</strain>
    </source>
</reference>
<dbReference type="EMBL" id="JBHRZN010000003">
    <property type="protein sequence ID" value="MFC3850382.1"/>
    <property type="molecule type" value="Genomic_DNA"/>
</dbReference>
<evidence type="ECO:0000313" key="5">
    <source>
        <dbReference type="EMBL" id="MFC3850382.1"/>
    </source>
</evidence>
<sequence>MTSETAIPAAPVTPDALRDRWSDLLDKLGRDQGIVTLTVERLRATVPGYDVVPTEALAASARRNLDLSIRIIRAGGHPSPDGVPEAEALANERLRQGVSLGHVLSGFRTSMTVILQRLIELAPLSGIPADQVLECSTLLWSLGDVFSARATAVYRDREIARAVADSERKSAWIGAAVSDSMDPAELLRGAAAYDVPTDAPLRALAAPVRPRSGHAGEREIQRWAESAGARALTAVRSNMIVGILIGDVADDAEEPAMTVALGEPATLADLPVSFEAASRALRAADAVGARRLVDLESLSWRMGVHSSPDTTRMLRRRYIGALDGAGAIRDDILESVRAYLDNRMNIPAAAASIPVHVNTLRYRLRRFSELTGADLGDVDHLIEVSWAMASLGGGGRGVS</sequence>
<feature type="domain" description="RsbT co-antagonist protein RsbRD N-terminal" evidence="3">
    <location>
        <begin position="34"/>
        <end position="168"/>
    </location>
</feature>
<organism evidence="5 6">
    <name type="scientific">Corynebacterium hansenii</name>
    <dbReference type="NCBI Taxonomy" id="394964"/>
    <lineage>
        <taxon>Bacteria</taxon>
        <taxon>Bacillati</taxon>
        <taxon>Actinomycetota</taxon>
        <taxon>Actinomycetes</taxon>
        <taxon>Mycobacteriales</taxon>
        <taxon>Corynebacteriaceae</taxon>
        <taxon>Corynebacterium</taxon>
    </lineage>
</organism>
<protein>
    <submittedName>
        <fullName evidence="5">PucR family transcriptional regulator</fullName>
    </submittedName>
</protein>
<dbReference type="PANTHER" id="PTHR33744">
    <property type="entry name" value="CARBOHYDRATE DIACID REGULATOR"/>
    <property type="match status" value="1"/>
</dbReference>
<dbReference type="InterPro" id="IPR041522">
    <property type="entry name" value="CdaR_GGDEF"/>
</dbReference>
<dbReference type="PANTHER" id="PTHR33744:SF7">
    <property type="entry name" value="PUCR FAMILY TRANSCRIPTIONAL REGULATOR"/>
    <property type="match status" value="1"/>
</dbReference>
<name>A0ABV7ZSG8_9CORY</name>
<keyword evidence="6" id="KW-1185">Reference proteome</keyword>
<dbReference type="InterPro" id="IPR025736">
    <property type="entry name" value="PucR_C-HTH_dom"/>
</dbReference>
<dbReference type="Pfam" id="PF14361">
    <property type="entry name" value="RsbRD_N"/>
    <property type="match status" value="1"/>
</dbReference>
<dbReference type="InterPro" id="IPR025751">
    <property type="entry name" value="RsbRD_N_dom"/>
</dbReference>
<gene>
    <name evidence="5" type="ORF">ACFORJ_09440</name>
</gene>
<comment type="caution">
    <text evidence="5">The sequence shown here is derived from an EMBL/GenBank/DDBJ whole genome shotgun (WGS) entry which is preliminary data.</text>
</comment>
<proteinExistence type="inferred from homology"/>